<dbReference type="PANTHER" id="PTHR46169">
    <property type="entry name" value="DNA REPLICATION-RELATED ELEMENT FACTOR, ISOFORM A"/>
    <property type="match status" value="1"/>
</dbReference>
<evidence type="ECO:0000259" key="1">
    <source>
        <dbReference type="Pfam" id="PF05699"/>
    </source>
</evidence>
<dbReference type="GO" id="GO:0006357">
    <property type="term" value="P:regulation of transcription by RNA polymerase II"/>
    <property type="evidence" value="ECO:0007669"/>
    <property type="project" value="TreeGrafter"/>
</dbReference>
<comment type="caution">
    <text evidence="2">The sequence shown here is derived from an EMBL/GenBank/DDBJ whole genome shotgun (WGS) entry which is preliminary data.</text>
</comment>
<dbReference type="GO" id="GO:0005634">
    <property type="term" value="C:nucleus"/>
    <property type="evidence" value="ECO:0007669"/>
    <property type="project" value="TreeGrafter"/>
</dbReference>
<name>A0AA47N7W5_MERPO</name>
<dbReference type="AlphaFoldDB" id="A0AA47N7W5"/>
<evidence type="ECO:0000313" key="2">
    <source>
        <dbReference type="EMBL" id="KAK0153324.1"/>
    </source>
</evidence>
<dbReference type="InterPro" id="IPR012337">
    <property type="entry name" value="RNaseH-like_sf"/>
</dbReference>
<protein>
    <submittedName>
        <fullName evidence="2">Zinc finger BED domain-containing protein 1</fullName>
    </submittedName>
</protein>
<feature type="domain" description="HAT C-terminal dimerisation" evidence="1">
    <location>
        <begin position="192"/>
        <end position="268"/>
    </location>
</feature>
<accession>A0AA47N7W5</accession>
<keyword evidence="3" id="KW-1185">Reference proteome</keyword>
<evidence type="ECO:0000313" key="3">
    <source>
        <dbReference type="Proteomes" id="UP001174136"/>
    </source>
</evidence>
<dbReference type="InterPro" id="IPR052717">
    <property type="entry name" value="Vacuolar_transposase_reg"/>
</dbReference>
<dbReference type="EMBL" id="JAOPHQ010000854">
    <property type="protein sequence ID" value="KAK0153324.1"/>
    <property type="molecule type" value="Genomic_DNA"/>
</dbReference>
<dbReference type="GO" id="GO:0046983">
    <property type="term" value="F:protein dimerization activity"/>
    <property type="evidence" value="ECO:0007669"/>
    <property type="project" value="InterPro"/>
</dbReference>
<gene>
    <name evidence="2" type="primary">ZBED1_248</name>
    <name evidence="2" type="ORF">N1851_005008</name>
</gene>
<dbReference type="InterPro" id="IPR008906">
    <property type="entry name" value="HATC_C_dom"/>
</dbReference>
<dbReference type="Proteomes" id="UP001174136">
    <property type="component" value="Unassembled WGS sequence"/>
</dbReference>
<dbReference type="Pfam" id="PF05699">
    <property type="entry name" value="Dimer_Tnp_hAT"/>
    <property type="match status" value="1"/>
</dbReference>
<reference evidence="2" key="1">
    <citation type="journal article" date="2023" name="Front. Mar. Sci.">
        <title>A new Merluccius polli reference genome to investigate the effects of global change in West African waters.</title>
        <authorList>
            <person name="Mateo J.L."/>
            <person name="Blanco-Fernandez C."/>
            <person name="Garcia-Vazquez E."/>
            <person name="Machado-Schiaffino G."/>
        </authorList>
    </citation>
    <scope>NUCLEOTIDE SEQUENCE</scope>
    <source>
        <strain evidence="2">C29</strain>
        <tissue evidence="2">Fin</tissue>
    </source>
</reference>
<proteinExistence type="predicted"/>
<organism evidence="2 3">
    <name type="scientific">Merluccius polli</name>
    <name type="common">Benguela hake</name>
    <name type="synonym">Merluccius cadenati</name>
    <dbReference type="NCBI Taxonomy" id="89951"/>
    <lineage>
        <taxon>Eukaryota</taxon>
        <taxon>Metazoa</taxon>
        <taxon>Chordata</taxon>
        <taxon>Craniata</taxon>
        <taxon>Vertebrata</taxon>
        <taxon>Euteleostomi</taxon>
        <taxon>Actinopterygii</taxon>
        <taxon>Neopterygii</taxon>
        <taxon>Teleostei</taxon>
        <taxon>Neoteleostei</taxon>
        <taxon>Acanthomorphata</taxon>
        <taxon>Zeiogadaria</taxon>
        <taxon>Gadariae</taxon>
        <taxon>Gadiformes</taxon>
        <taxon>Gadoidei</taxon>
        <taxon>Merlucciidae</taxon>
        <taxon>Merluccius</taxon>
    </lineage>
</organism>
<sequence length="269" mass="30861">MGNEDLRKAEEFVLLMRKHYTSTLAVSSDKSPTCGEILPILQKLQRHYTVLEDDSAFTRTIKEDIWKDLSKRYQEAVIQRFLEEATILDPRFKSKVDKDEVWDRIGEAAVAANTEAAADKVSEFDNVVDCSTFPLSQSKKMHRRRGALPPPVKQKKTALEELFEEEDNELQSFQQRQPLLSLAQRVDQEIQLYRSMPPIPCKDNAIPWWWNKRDTLPLLSGLAEGFLCVQASSTPSERVFSMAGDTISPERSRILPEKADMLIFLQKNC</sequence>
<dbReference type="PANTHER" id="PTHR46169:SF29">
    <property type="entry name" value="DNA REPLICATION-RELATED ELEMENT FACTOR, ISOFORM A"/>
    <property type="match status" value="1"/>
</dbReference>
<dbReference type="SUPFAM" id="SSF53098">
    <property type="entry name" value="Ribonuclease H-like"/>
    <property type="match status" value="1"/>
</dbReference>